<proteinExistence type="inferred from homology"/>
<dbReference type="SUPFAM" id="SSF52402">
    <property type="entry name" value="Adenine nucleotide alpha hydrolases-like"/>
    <property type="match status" value="2"/>
</dbReference>
<dbReference type="InterPro" id="IPR006015">
    <property type="entry name" value="Universal_stress_UspA"/>
</dbReference>
<dbReference type="PANTHER" id="PTHR46268">
    <property type="entry name" value="STRESS RESPONSE PROTEIN NHAX"/>
    <property type="match status" value="1"/>
</dbReference>
<keyword evidence="4" id="KW-1185">Reference proteome</keyword>
<dbReference type="RefSeq" id="WP_213164313.1">
    <property type="nucleotide sequence ID" value="NZ_CP058214.1"/>
</dbReference>
<evidence type="ECO:0000313" key="3">
    <source>
        <dbReference type="EMBL" id="QPC43073.1"/>
    </source>
</evidence>
<sequence length="280" mass="30587">MTYRTLVVSLNAVDRAEALLDVATAMARKNDAHLIGLYVIPALQVYPAVAMQITPEIIEAQRQYYQEQAEKVKGLFDEAVRREGVLSEWREVDASGSTIADVVIDHGRCADLVIASQADEESEYLADTELCERLLMETGRPILFVPAYGEFKTFGTSVALAWSGTRESARATFDALPFLQGASNVHLLAVNPPENGDRAAVLAGSEIANTLARHGVKVETHHSAIDEITVGDEVLARISDFGVDLLVMGGYGHSRMREFVFGGVTRQVLQQMTVPVLMSH</sequence>
<reference evidence="3 4" key="1">
    <citation type="submission" date="2020-06" db="EMBL/GenBank/DDBJ databases">
        <title>Genome sequence of 2 isolates from Red Sea Mangroves.</title>
        <authorList>
            <person name="Sefrji F."/>
            <person name="Michoud G."/>
            <person name="Merlino G."/>
            <person name="Daffonchio D."/>
        </authorList>
    </citation>
    <scope>NUCLEOTIDE SEQUENCE [LARGE SCALE GENOMIC DNA]</scope>
    <source>
        <strain evidence="3 4">R1DC25</strain>
    </source>
</reference>
<comment type="similarity">
    <text evidence="1">Belongs to the universal stress protein A family.</text>
</comment>
<protein>
    <submittedName>
        <fullName evidence="3">Universal stress protein</fullName>
    </submittedName>
</protein>
<name>A0A7S8C467_9HYPH</name>
<dbReference type="Pfam" id="PF00582">
    <property type="entry name" value="Usp"/>
    <property type="match status" value="1"/>
</dbReference>
<organism evidence="3 4">
    <name type="scientific">Kaustia mangrovi</name>
    <dbReference type="NCBI Taxonomy" id="2593653"/>
    <lineage>
        <taxon>Bacteria</taxon>
        <taxon>Pseudomonadati</taxon>
        <taxon>Pseudomonadota</taxon>
        <taxon>Alphaproteobacteria</taxon>
        <taxon>Hyphomicrobiales</taxon>
        <taxon>Parvibaculaceae</taxon>
        <taxon>Kaustia</taxon>
    </lineage>
</organism>
<dbReference type="AlphaFoldDB" id="A0A7S8C467"/>
<accession>A0A7S8C467</accession>
<feature type="domain" description="UspA" evidence="2">
    <location>
        <begin position="203"/>
        <end position="278"/>
    </location>
</feature>
<dbReference type="PANTHER" id="PTHR46268:SF15">
    <property type="entry name" value="UNIVERSAL STRESS PROTEIN HP_0031"/>
    <property type="match status" value="1"/>
</dbReference>
<dbReference type="Gene3D" id="3.40.50.12370">
    <property type="match status" value="1"/>
</dbReference>
<dbReference type="EMBL" id="CP058214">
    <property type="protein sequence ID" value="QPC43073.1"/>
    <property type="molecule type" value="Genomic_DNA"/>
</dbReference>
<evidence type="ECO:0000313" key="4">
    <source>
        <dbReference type="Proteomes" id="UP000593594"/>
    </source>
</evidence>
<dbReference type="CDD" id="cd00293">
    <property type="entry name" value="USP-like"/>
    <property type="match status" value="1"/>
</dbReference>
<evidence type="ECO:0000256" key="1">
    <source>
        <dbReference type="ARBA" id="ARBA00008791"/>
    </source>
</evidence>
<dbReference type="InterPro" id="IPR006016">
    <property type="entry name" value="UspA"/>
</dbReference>
<dbReference type="Proteomes" id="UP000593594">
    <property type="component" value="Chromosome"/>
</dbReference>
<evidence type="ECO:0000259" key="2">
    <source>
        <dbReference type="Pfam" id="PF00582"/>
    </source>
</evidence>
<dbReference type="KEGG" id="kmn:HW532_10465"/>
<gene>
    <name evidence="3" type="ORF">HW532_10465</name>
</gene>
<dbReference type="PRINTS" id="PR01438">
    <property type="entry name" value="UNVRSLSTRESS"/>
</dbReference>